<dbReference type="PANTHER" id="PTHR22872">
    <property type="entry name" value="BTK-BINDING PROTEIN-RELATED"/>
    <property type="match status" value="1"/>
</dbReference>
<evidence type="ECO:0000256" key="1">
    <source>
        <dbReference type="ARBA" id="ARBA00022737"/>
    </source>
</evidence>
<feature type="region of interest" description="Disordered" evidence="3">
    <location>
        <begin position="15"/>
        <end position="56"/>
    </location>
</feature>
<dbReference type="OrthoDB" id="10256179at2759"/>
<comment type="caution">
    <text evidence="5">The sequence shown here is derived from an EMBL/GenBank/DDBJ whole genome shotgun (WGS) entry which is preliminary data.</text>
</comment>
<dbReference type="InterPro" id="IPR000408">
    <property type="entry name" value="Reg_chr_condens"/>
</dbReference>
<evidence type="ECO:0000256" key="2">
    <source>
        <dbReference type="PROSITE-ProRule" id="PRU00235"/>
    </source>
</evidence>
<feature type="domain" description="RCC1-like" evidence="4">
    <location>
        <begin position="182"/>
        <end position="424"/>
    </location>
</feature>
<feature type="repeat" description="RCC1" evidence="2">
    <location>
        <begin position="304"/>
        <end position="355"/>
    </location>
</feature>
<evidence type="ECO:0000256" key="3">
    <source>
        <dbReference type="SAM" id="MobiDB-lite"/>
    </source>
</evidence>
<keyword evidence="6" id="KW-1185">Reference proteome</keyword>
<organism evidence="5 6">
    <name type="scientific">Pelagomonas calceolata</name>
    <dbReference type="NCBI Taxonomy" id="35677"/>
    <lineage>
        <taxon>Eukaryota</taxon>
        <taxon>Sar</taxon>
        <taxon>Stramenopiles</taxon>
        <taxon>Ochrophyta</taxon>
        <taxon>Pelagophyceae</taxon>
        <taxon>Pelagomonadales</taxon>
        <taxon>Pelagomonadaceae</taxon>
        <taxon>Pelagomonas</taxon>
    </lineage>
</organism>
<gene>
    <name evidence="5" type="ORF">PECAL_1P30340</name>
</gene>
<dbReference type="Proteomes" id="UP000789595">
    <property type="component" value="Unassembled WGS sequence"/>
</dbReference>
<feature type="repeat" description="RCC1" evidence="2">
    <location>
        <begin position="356"/>
        <end position="405"/>
    </location>
</feature>
<evidence type="ECO:0000313" key="5">
    <source>
        <dbReference type="EMBL" id="CAH0366537.1"/>
    </source>
</evidence>
<reference evidence="5" key="1">
    <citation type="submission" date="2021-11" db="EMBL/GenBank/DDBJ databases">
        <authorList>
            <consortium name="Genoscope - CEA"/>
            <person name="William W."/>
        </authorList>
    </citation>
    <scope>NUCLEOTIDE SEQUENCE</scope>
</reference>
<feature type="region of interest" description="Disordered" evidence="3">
    <location>
        <begin position="505"/>
        <end position="543"/>
    </location>
</feature>
<dbReference type="InterPro" id="IPR051625">
    <property type="entry name" value="Signaling_Regulatory_Domain"/>
</dbReference>
<accession>A0A8J2SAG8</accession>
<feature type="compositionally biased region" description="Basic and acidic residues" evidence="3">
    <location>
        <begin position="16"/>
        <end position="25"/>
    </location>
</feature>
<dbReference type="PROSITE" id="PS50012">
    <property type="entry name" value="RCC1_3"/>
    <property type="match status" value="5"/>
</dbReference>
<evidence type="ECO:0000259" key="4">
    <source>
        <dbReference type="Pfam" id="PF25390"/>
    </source>
</evidence>
<evidence type="ECO:0000313" key="6">
    <source>
        <dbReference type="Proteomes" id="UP000789595"/>
    </source>
</evidence>
<dbReference type="EMBL" id="CAKKNE010000001">
    <property type="protein sequence ID" value="CAH0366537.1"/>
    <property type="molecule type" value="Genomic_DNA"/>
</dbReference>
<dbReference type="SUPFAM" id="SSF50985">
    <property type="entry name" value="RCC1/BLIP-II"/>
    <property type="match status" value="2"/>
</dbReference>
<dbReference type="Pfam" id="PF25390">
    <property type="entry name" value="WD40_RLD"/>
    <property type="match status" value="1"/>
</dbReference>
<name>A0A8J2SAG8_9STRA</name>
<feature type="repeat" description="RCC1" evidence="2">
    <location>
        <begin position="406"/>
        <end position="492"/>
    </location>
</feature>
<feature type="repeat" description="RCC1" evidence="2">
    <location>
        <begin position="251"/>
        <end position="303"/>
    </location>
</feature>
<dbReference type="Gene3D" id="2.130.10.30">
    <property type="entry name" value="Regulator of chromosome condensation 1/beta-lactamase-inhibitor protein II"/>
    <property type="match status" value="2"/>
</dbReference>
<dbReference type="InterPro" id="IPR058923">
    <property type="entry name" value="RCC1-like_dom"/>
</dbReference>
<feature type="repeat" description="RCC1" evidence="2">
    <location>
        <begin position="200"/>
        <end position="250"/>
    </location>
</feature>
<dbReference type="InterPro" id="IPR009091">
    <property type="entry name" value="RCC1/BLIP-II"/>
</dbReference>
<dbReference type="AlphaFoldDB" id="A0A8J2SAG8"/>
<sequence>MEDIERQLAAATLRAVRRESEERHSRLQTLAPTPRRHQTLRPRTLSSKNSGRRSVVVQRDVTALTPLTREIEPRSFAECAYEPPRRGANDEEQMAGAARWEMLGTDEVRACVLKLCADDMGALVCTHRAFAAPVEEAARYLLSKTRDAPAPRRCRISNAFCEPAWRAFKACARYHRLDARSTVAAGGAHSLLLGAGDDEDNLSVCGRGTCGQLGLGSGRCDVTRPTRLALGRRVASVAAGAHHSLCVCDDGSLWAWGKAADHQLGTRVDDVMAPAPARVRLEGDLRARQVAAGAAHSLAVDADGGLWSWGRNAHGQLGHGTARPSPAPRRVLPLRARPVVQAAAGAFHSLAVLREGALYAFGLGADGRLGLGHQLNATLPEMVPLHQFVRQAAAGATHSACCDSAGCLYTWGDGAKGALGHLGPRPRKNKNDTGLASMPSWESALRLGEALQHSAGAAPAAELTPRPVAALRHVRVVQVQCNERETVALDGDGVVYVVGQASAQAAGASPTLPRKTPETSPLAGIGRARAPSFGGGGPKPAASSKQKSAVVAHRFHAPVLEVASSARHVVVRTTEDTYFAWGGGDGGAGLGVGDAKGRARPTMLPPWN</sequence>
<keyword evidence="1" id="KW-0677">Repeat</keyword>
<proteinExistence type="predicted"/>
<dbReference type="PRINTS" id="PR00633">
    <property type="entry name" value="RCCNDNSATION"/>
</dbReference>
<dbReference type="PROSITE" id="PS00626">
    <property type="entry name" value="RCC1_2"/>
    <property type="match status" value="2"/>
</dbReference>
<protein>
    <recommendedName>
        <fullName evidence="4">RCC1-like domain-containing protein</fullName>
    </recommendedName>
</protein>